<protein>
    <submittedName>
        <fullName evidence="1">Uncharacterized protein</fullName>
    </submittedName>
</protein>
<gene>
    <name evidence="1" type="ORF">Q8A67_012200</name>
</gene>
<reference evidence="1" key="1">
    <citation type="submission" date="2023-08" db="EMBL/GenBank/DDBJ databases">
        <title>Chromosome-level Genome Assembly of mud carp (Cirrhinus molitorella).</title>
        <authorList>
            <person name="Liu H."/>
        </authorList>
    </citation>
    <scope>NUCLEOTIDE SEQUENCE</scope>
    <source>
        <strain evidence="1">Prfri</strain>
        <tissue evidence="1">Muscle</tissue>
    </source>
</reference>
<evidence type="ECO:0000313" key="1">
    <source>
        <dbReference type="EMBL" id="KAK2894971.1"/>
    </source>
</evidence>
<name>A0AA88PTF3_9TELE</name>
<keyword evidence="2" id="KW-1185">Reference proteome</keyword>
<accession>A0AA88PTF3</accession>
<dbReference type="Proteomes" id="UP001187343">
    <property type="component" value="Unassembled WGS sequence"/>
</dbReference>
<evidence type="ECO:0000313" key="2">
    <source>
        <dbReference type="Proteomes" id="UP001187343"/>
    </source>
</evidence>
<sequence>MEAHACALAAKPPPWASLRQHCKESSSVDLHPSAPFRSLGFTTINIKGNGAISQQRLGIELFAGGQLGKTSSIQSGNRTTFPRHHQLKTNP</sequence>
<organism evidence="1 2">
    <name type="scientific">Cirrhinus molitorella</name>
    <name type="common">mud carp</name>
    <dbReference type="NCBI Taxonomy" id="172907"/>
    <lineage>
        <taxon>Eukaryota</taxon>
        <taxon>Metazoa</taxon>
        <taxon>Chordata</taxon>
        <taxon>Craniata</taxon>
        <taxon>Vertebrata</taxon>
        <taxon>Euteleostomi</taxon>
        <taxon>Actinopterygii</taxon>
        <taxon>Neopterygii</taxon>
        <taxon>Teleostei</taxon>
        <taxon>Ostariophysi</taxon>
        <taxon>Cypriniformes</taxon>
        <taxon>Cyprinidae</taxon>
        <taxon>Labeoninae</taxon>
        <taxon>Labeonini</taxon>
        <taxon>Cirrhinus</taxon>
    </lineage>
</organism>
<comment type="caution">
    <text evidence="1">The sequence shown here is derived from an EMBL/GenBank/DDBJ whole genome shotgun (WGS) entry which is preliminary data.</text>
</comment>
<proteinExistence type="predicted"/>
<dbReference type="EMBL" id="JAUYZG010000011">
    <property type="protein sequence ID" value="KAK2894971.1"/>
    <property type="molecule type" value="Genomic_DNA"/>
</dbReference>
<dbReference type="AlphaFoldDB" id="A0AA88PTF3"/>